<evidence type="ECO:0000313" key="3">
    <source>
        <dbReference type="Proteomes" id="UP000823388"/>
    </source>
</evidence>
<dbReference type="AlphaFoldDB" id="A0A8T0RQ71"/>
<reference evidence="2" key="1">
    <citation type="submission" date="2020-05" db="EMBL/GenBank/DDBJ databases">
        <title>WGS assembly of Panicum virgatum.</title>
        <authorList>
            <person name="Lovell J.T."/>
            <person name="Jenkins J."/>
            <person name="Shu S."/>
            <person name="Juenger T.E."/>
            <person name="Schmutz J."/>
        </authorList>
    </citation>
    <scope>NUCLEOTIDE SEQUENCE</scope>
    <source>
        <strain evidence="2">AP13</strain>
    </source>
</reference>
<evidence type="ECO:0000256" key="1">
    <source>
        <dbReference type="SAM" id="MobiDB-lite"/>
    </source>
</evidence>
<protein>
    <submittedName>
        <fullName evidence="2">Uncharacterized protein</fullName>
    </submittedName>
</protein>
<name>A0A8T0RQ71_PANVG</name>
<accession>A0A8T0RQ71</accession>
<comment type="caution">
    <text evidence="2">The sequence shown here is derived from an EMBL/GenBank/DDBJ whole genome shotgun (WGS) entry which is preliminary data.</text>
</comment>
<feature type="compositionally biased region" description="Pro residues" evidence="1">
    <location>
        <begin position="53"/>
        <end position="62"/>
    </location>
</feature>
<keyword evidence="3" id="KW-1185">Reference proteome</keyword>
<evidence type="ECO:0000313" key="2">
    <source>
        <dbReference type="EMBL" id="KAG2588532.1"/>
    </source>
</evidence>
<feature type="region of interest" description="Disordered" evidence="1">
    <location>
        <begin position="43"/>
        <end position="82"/>
    </location>
</feature>
<sequence>MFPRAFFFTSDVAYPPDVPRPIPARTNRVPLAVIPAEPPPEISSALLPWRRPSSPPSSPPPWCRREEAVRGAAGRPSSSLGRGWVCRSAQRAGASACATCRGASPPSGTLDTAASTPPPLSCMRCVGRRRCDGTAGHKRRTG</sequence>
<dbReference type="Proteomes" id="UP000823388">
    <property type="component" value="Chromosome 5N"/>
</dbReference>
<feature type="compositionally biased region" description="Low complexity" evidence="1">
    <location>
        <begin position="43"/>
        <end position="52"/>
    </location>
</feature>
<dbReference type="EMBL" id="CM029046">
    <property type="protein sequence ID" value="KAG2588532.1"/>
    <property type="molecule type" value="Genomic_DNA"/>
</dbReference>
<organism evidence="2 3">
    <name type="scientific">Panicum virgatum</name>
    <name type="common">Blackwell switchgrass</name>
    <dbReference type="NCBI Taxonomy" id="38727"/>
    <lineage>
        <taxon>Eukaryota</taxon>
        <taxon>Viridiplantae</taxon>
        <taxon>Streptophyta</taxon>
        <taxon>Embryophyta</taxon>
        <taxon>Tracheophyta</taxon>
        <taxon>Spermatophyta</taxon>
        <taxon>Magnoliopsida</taxon>
        <taxon>Liliopsida</taxon>
        <taxon>Poales</taxon>
        <taxon>Poaceae</taxon>
        <taxon>PACMAD clade</taxon>
        <taxon>Panicoideae</taxon>
        <taxon>Panicodae</taxon>
        <taxon>Paniceae</taxon>
        <taxon>Panicinae</taxon>
        <taxon>Panicum</taxon>
        <taxon>Panicum sect. Hiantes</taxon>
    </lineage>
</organism>
<proteinExistence type="predicted"/>
<gene>
    <name evidence="2" type="ORF">PVAP13_5NG340600</name>
</gene>